<reference evidence="2 3" key="1">
    <citation type="submission" date="2020-04" db="EMBL/GenBank/DDBJ databases">
        <title>Chryseobacterium sp. RJ-7-14 sp. nov., isolated from Jeju soil.</title>
        <authorList>
            <person name="Dahal R.H."/>
            <person name="Chaudhary D.K."/>
        </authorList>
    </citation>
    <scope>NUCLEOTIDE SEQUENCE [LARGE SCALE GENOMIC DNA]</scope>
    <source>
        <strain evidence="2 3">RJ-7-14</strain>
    </source>
</reference>
<accession>A0A7Y0A4T1</accession>
<proteinExistence type="predicted"/>
<feature type="chain" id="PRO_5031417468" description="Oxidoreductase" evidence="1">
    <location>
        <begin position="22"/>
        <end position="119"/>
    </location>
</feature>
<keyword evidence="3" id="KW-1185">Reference proteome</keyword>
<evidence type="ECO:0000256" key="1">
    <source>
        <dbReference type="SAM" id="SignalP"/>
    </source>
</evidence>
<dbReference type="Proteomes" id="UP000552615">
    <property type="component" value="Unassembled WGS sequence"/>
</dbReference>
<dbReference type="PROSITE" id="PS51257">
    <property type="entry name" value="PROKAR_LIPOPROTEIN"/>
    <property type="match status" value="1"/>
</dbReference>
<dbReference type="EMBL" id="JABBGF010000001">
    <property type="protein sequence ID" value="NML56570.1"/>
    <property type="molecule type" value="Genomic_DNA"/>
</dbReference>
<organism evidence="2 3">
    <name type="scientific">Chryseobacterium cheonjiense</name>
    <dbReference type="NCBI Taxonomy" id="2728845"/>
    <lineage>
        <taxon>Bacteria</taxon>
        <taxon>Pseudomonadati</taxon>
        <taxon>Bacteroidota</taxon>
        <taxon>Flavobacteriia</taxon>
        <taxon>Flavobacteriales</taxon>
        <taxon>Weeksellaceae</taxon>
        <taxon>Chryseobacterium group</taxon>
        <taxon>Chryseobacterium</taxon>
    </lineage>
</organism>
<comment type="caution">
    <text evidence="2">The sequence shown here is derived from an EMBL/GenBank/DDBJ whole genome shotgun (WGS) entry which is preliminary data.</text>
</comment>
<protein>
    <recommendedName>
        <fullName evidence="4">Oxidoreductase</fullName>
    </recommendedName>
</protein>
<feature type="signal peptide" evidence="1">
    <location>
        <begin position="1"/>
        <end position="21"/>
    </location>
</feature>
<evidence type="ECO:0008006" key="4">
    <source>
        <dbReference type="Google" id="ProtNLM"/>
    </source>
</evidence>
<name>A0A7Y0A4T1_9FLAO</name>
<dbReference type="AlphaFoldDB" id="A0A7Y0A4T1"/>
<sequence>MNKIVLLIISCFIMSSCVQKAYKQTVIYTLKVPAQTEVKSIGIRGSDKPLNWEQDTELEKINGDNVYQAEVTYLTGYKFTEVKFTLNGEYELQNMPNRRVEFKNSGITHYNAVFNRPVK</sequence>
<evidence type="ECO:0000313" key="2">
    <source>
        <dbReference type="EMBL" id="NML56570.1"/>
    </source>
</evidence>
<gene>
    <name evidence="2" type="ORF">HHL20_04350</name>
</gene>
<evidence type="ECO:0000313" key="3">
    <source>
        <dbReference type="Proteomes" id="UP000552615"/>
    </source>
</evidence>
<keyword evidence="1" id="KW-0732">Signal</keyword>
<dbReference type="RefSeq" id="WP_169229950.1">
    <property type="nucleotide sequence ID" value="NZ_JABBGF010000001.1"/>
</dbReference>